<reference evidence="2 3" key="1">
    <citation type="submission" date="2016-03" db="EMBL/GenBank/DDBJ databases">
        <authorList>
            <person name="Ploux O."/>
        </authorList>
    </citation>
    <scope>NUCLEOTIDE SEQUENCE [LARGE SCALE GENOMIC DNA]</scope>
    <source>
        <strain evidence="2 3">UAMH 11012</strain>
    </source>
</reference>
<keyword evidence="3" id="KW-1185">Reference proteome</keyword>
<dbReference type="Proteomes" id="UP000184330">
    <property type="component" value="Unassembled WGS sequence"/>
</dbReference>
<protein>
    <submittedName>
        <fullName evidence="2">Uncharacterized protein</fullName>
    </submittedName>
</protein>
<dbReference type="OrthoDB" id="1259151at2759"/>
<gene>
    <name evidence="2" type="ORF">PAC_06922</name>
</gene>
<evidence type="ECO:0000256" key="1">
    <source>
        <dbReference type="SAM" id="MobiDB-lite"/>
    </source>
</evidence>
<dbReference type="InterPro" id="IPR044852">
    <property type="entry name" value="WBP2-like"/>
</dbReference>
<dbReference type="CDD" id="cd13214">
    <property type="entry name" value="PH-GRAM_WBP2"/>
    <property type="match status" value="1"/>
</dbReference>
<evidence type="ECO:0000313" key="2">
    <source>
        <dbReference type="EMBL" id="CZR57033.1"/>
    </source>
</evidence>
<dbReference type="GO" id="GO:0003713">
    <property type="term" value="F:transcription coactivator activity"/>
    <property type="evidence" value="ECO:0007669"/>
    <property type="project" value="InterPro"/>
</dbReference>
<dbReference type="STRING" id="576137.A0A1L7WWA6"/>
<dbReference type="EMBL" id="FJOG01000009">
    <property type="protein sequence ID" value="CZR57033.1"/>
    <property type="molecule type" value="Genomic_DNA"/>
</dbReference>
<evidence type="ECO:0000313" key="3">
    <source>
        <dbReference type="Proteomes" id="UP000184330"/>
    </source>
</evidence>
<feature type="compositionally biased region" description="Basic and acidic residues" evidence="1">
    <location>
        <begin position="263"/>
        <end position="284"/>
    </location>
</feature>
<dbReference type="PANTHER" id="PTHR31606">
    <property type="entry name" value="WW DOMAIN BINDING PROTEIN 2, ISOFORM E"/>
    <property type="match status" value="1"/>
</dbReference>
<sequence length="284" mass="31412">MYQFHQEQHFYALQAAQARELKSTPSWVMTTPGAEGFVKLPNERILYTSPPRVSLQLSTSNTFPGAQPLSIKSDTGVVYITNQRIVYLPAVPTPELLSFSSPVLSLQDTFVRAPFFGANYWVALCKPVPGGGIPPTHSAVELKFTFREGGAFDYSNIFEQIKERLHQAYSVARESGQQGAGNVDLANVHLEQLPAYEPAREVAPEDDEPTILSPIPTRPGRDSGVGGVRSSTERNSPKPETFSAPDEPPPGYEEAQAQAVGVDLDRRLREEAERQRDRDDESNR</sequence>
<feature type="region of interest" description="Disordered" evidence="1">
    <location>
        <begin position="198"/>
        <end position="284"/>
    </location>
</feature>
<dbReference type="GO" id="GO:0005634">
    <property type="term" value="C:nucleus"/>
    <property type="evidence" value="ECO:0007669"/>
    <property type="project" value="TreeGrafter"/>
</dbReference>
<dbReference type="GO" id="GO:0031490">
    <property type="term" value="F:chromatin DNA binding"/>
    <property type="evidence" value="ECO:0007669"/>
    <property type="project" value="TreeGrafter"/>
</dbReference>
<accession>A0A1L7WWA6</accession>
<dbReference type="PANTHER" id="PTHR31606:SF1">
    <property type="entry name" value="WW DOMAIN BINDING PROTEIN 2, ISOFORM E"/>
    <property type="match status" value="1"/>
</dbReference>
<organism evidence="2 3">
    <name type="scientific">Phialocephala subalpina</name>
    <dbReference type="NCBI Taxonomy" id="576137"/>
    <lineage>
        <taxon>Eukaryota</taxon>
        <taxon>Fungi</taxon>
        <taxon>Dikarya</taxon>
        <taxon>Ascomycota</taxon>
        <taxon>Pezizomycotina</taxon>
        <taxon>Leotiomycetes</taxon>
        <taxon>Helotiales</taxon>
        <taxon>Mollisiaceae</taxon>
        <taxon>Phialocephala</taxon>
        <taxon>Phialocephala fortinii species complex</taxon>
    </lineage>
</organism>
<dbReference type="SUPFAM" id="SSF50729">
    <property type="entry name" value="PH domain-like"/>
    <property type="match status" value="1"/>
</dbReference>
<name>A0A1L7WWA6_9HELO</name>
<dbReference type="AlphaFoldDB" id="A0A1L7WWA6"/>
<proteinExistence type="predicted"/>